<proteinExistence type="predicted"/>
<reference evidence="2" key="2">
    <citation type="submission" date="2022-06" db="UniProtKB">
        <authorList>
            <consortium name="EnsemblMetazoa"/>
        </authorList>
    </citation>
    <scope>IDENTIFICATION</scope>
</reference>
<dbReference type="EnsemblMetazoa" id="OVOC4248.1">
    <property type="protein sequence ID" value="OVOC4248.1"/>
    <property type="gene ID" value="WBGene00241057"/>
</dbReference>
<keyword evidence="3" id="KW-1185">Reference proteome</keyword>
<reference evidence="3" key="1">
    <citation type="submission" date="2013-10" db="EMBL/GenBank/DDBJ databases">
        <title>Genome sequencing of Onchocerca volvulus.</title>
        <authorList>
            <person name="Cotton J."/>
            <person name="Tsai J."/>
            <person name="Stanley E."/>
            <person name="Tracey A."/>
            <person name="Holroyd N."/>
            <person name="Lustigman S."/>
            <person name="Berriman M."/>
        </authorList>
    </citation>
    <scope>NUCLEOTIDE SEQUENCE</scope>
</reference>
<organism evidence="2 3">
    <name type="scientific">Onchocerca volvulus</name>
    <dbReference type="NCBI Taxonomy" id="6282"/>
    <lineage>
        <taxon>Eukaryota</taxon>
        <taxon>Metazoa</taxon>
        <taxon>Ecdysozoa</taxon>
        <taxon>Nematoda</taxon>
        <taxon>Chromadorea</taxon>
        <taxon>Rhabditida</taxon>
        <taxon>Spirurina</taxon>
        <taxon>Spiruromorpha</taxon>
        <taxon>Filarioidea</taxon>
        <taxon>Onchocercidae</taxon>
        <taxon>Onchocerca</taxon>
    </lineage>
</organism>
<feature type="region of interest" description="Disordered" evidence="1">
    <location>
        <begin position="1"/>
        <end position="20"/>
    </location>
</feature>
<dbReference type="EMBL" id="CMVM020000129">
    <property type="status" value="NOT_ANNOTATED_CDS"/>
    <property type="molecule type" value="Genomic_DNA"/>
</dbReference>
<dbReference type="AlphaFoldDB" id="A0A8R1XXH2"/>
<accession>A0A8R1XXH2</accession>
<sequence>MLTRRANRRPKQSEVKKKRPWGTQFNSYYSQTQAYHFIKTSTHHSAHRLRTQKRRIVNFA</sequence>
<evidence type="ECO:0000313" key="3">
    <source>
        <dbReference type="Proteomes" id="UP000024404"/>
    </source>
</evidence>
<evidence type="ECO:0000256" key="1">
    <source>
        <dbReference type="SAM" id="MobiDB-lite"/>
    </source>
</evidence>
<evidence type="ECO:0000313" key="2">
    <source>
        <dbReference type="EnsemblMetazoa" id="OVOC4248.1"/>
    </source>
</evidence>
<dbReference type="Proteomes" id="UP000024404">
    <property type="component" value="Unassembled WGS sequence"/>
</dbReference>
<name>A0A8R1XXH2_ONCVO</name>
<protein>
    <submittedName>
        <fullName evidence="2">Uncharacterized protein</fullName>
    </submittedName>
</protein>